<feature type="region of interest" description="Disordered" evidence="7">
    <location>
        <begin position="198"/>
        <end position="217"/>
    </location>
</feature>
<feature type="compositionally biased region" description="Basic and acidic residues" evidence="7">
    <location>
        <begin position="203"/>
        <end position="212"/>
    </location>
</feature>
<dbReference type="Pfam" id="PF00010">
    <property type="entry name" value="HLH"/>
    <property type="match status" value="1"/>
</dbReference>
<dbReference type="SMART" id="SM00353">
    <property type="entry name" value="HLH"/>
    <property type="match status" value="1"/>
</dbReference>
<keyword evidence="2 5" id="KW-0805">Transcription regulation</keyword>
<proteinExistence type="predicted"/>
<evidence type="ECO:0000256" key="2">
    <source>
        <dbReference type="ARBA" id="ARBA00023015"/>
    </source>
</evidence>
<reference evidence="10" key="2">
    <citation type="submission" date="2025-08" db="UniProtKB">
        <authorList>
            <consortium name="RefSeq"/>
        </authorList>
    </citation>
    <scope>IDENTIFICATION</scope>
    <source>
        <tissue evidence="10">Leaf</tissue>
    </source>
</reference>
<evidence type="ECO:0000256" key="5">
    <source>
        <dbReference type="RuleBase" id="RU369104"/>
    </source>
</evidence>
<dbReference type="SUPFAM" id="SSF47459">
    <property type="entry name" value="HLH, helix-loop-helix DNA-binding domain"/>
    <property type="match status" value="1"/>
</dbReference>
<sequence>MDNNPTFCPSLSSSMLSITQQTQAIVSSSSTDLLQQKLRFLVETSPDQWAYIIFWQKMIDDQSDQSYLVWVDGHFCGNKNNKSQENHTTKSIECELMMDGGDLELFYATSFYGEDGSRRRELSDESLVWLTGLDELRFSNYERAKEASFHGVHTFVSAPIHNGIIELGSSDFIKQNWNFINRVTSMFGSGQTLELTDQTGSYRKPEESDHSEIGNQQITSEKIRRTKLETTDVATAKENHHSPGFSHVEAERQRREKLNHRFYALRAIVPNVSGMDKASLLSDAVSYIQSLKTKISDLETEIKRLKTILTAETDQLDYNDSSNRSPSFVDKVNQRPSESNLEVEVEVKVVGDEAVVRVQTENVNHPTCALMSTLMEMDCRVQHANASRLGQIMVQDVVVLVPDRLRSEDSIRTTLVRNLAKIIKLNLAVYT</sequence>
<feature type="domain" description="BHLH" evidence="8">
    <location>
        <begin position="242"/>
        <end position="291"/>
    </location>
</feature>
<keyword evidence="9" id="KW-1185">Reference proteome</keyword>
<dbReference type="InterPro" id="IPR045084">
    <property type="entry name" value="AIB/MYC-like"/>
</dbReference>
<dbReference type="InterPro" id="IPR025610">
    <property type="entry name" value="MYC/MYB_N"/>
</dbReference>
<organism evidence="9 10">
    <name type="scientific">Camelina sativa</name>
    <name type="common">False flax</name>
    <name type="synonym">Myagrum sativum</name>
    <dbReference type="NCBI Taxonomy" id="90675"/>
    <lineage>
        <taxon>Eukaryota</taxon>
        <taxon>Viridiplantae</taxon>
        <taxon>Streptophyta</taxon>
        <taxon>Embryophyta</taxon>
        <taxon>Tracheophyta</taxon>
        <taxon>Spermatophyta</taxon>
        <taxon>Magnoliopsida</taxon>
        <taxon>eudicotyledons</taxon>
        <taxon>Gunneridae</taxon>
        <taxon>Pentapetalae</taxon>
        <taxon>rosids</taxon>
        <taxon>malvids</taxon>
        <taxon>Brassicales</taxon>
        <taxon>Brassicaceae</taxon>
        <taxon>Camelineae</taxon>
        <taxon>Camelina</taxon>
    </lineage>
</organism>
<evidence type="ECO:0000313" key="9">
    <source>
        <dbReference type="Proteomes" id="UP000694864"/>
    </source>
</evidence>
<comment type="subcellular location">
    <subcellularLocation>
        <location evidence="1 5">Nucleus</location>
    </subcellularLocation>
</comment>
<name>A0ABM0TLE0_CAMSA</name>
<reference evidence="9" key="1">
    <citation type="journal article" date="2014" name="Nat. Commun.">
        <title>The emerging biofuel crop Camelina sativa retains a highly undifferentiated hexaploid genome structure.</title>
        <authorList>
            <person name="Kagale S."/>
            <person name="Koh C."/>
            <person name="Nixon J."/>
            <person name="Bollina V."/>
            <person name="Clarke W.E."/>
            <person name="Tuteja R."/>
            <person name="Spillane C."/>
            <person name="Robinson S.J."/>
            <person name="Links M.G."/>
            <person name="Clarke C."/>
            <person name="Higgins E.E."/>
            <person name="Huebert T."/>
            <person name="Sharpe A.G."/>
            <person name="Parkin I.A."/>
        </authorList>
    </citation>
    <scope>NUCLEOTIDE SEQUENCE [LARGE SCALE GENOMIC DNA]</scope>
    <source>
        <strain evidence="9">cv. DH55</strain>
    </source>
</reference>
<keyword evidence="3 5" id="KW-0804">Transcription</keyword>
<dbReference type="Pfam" id="PF14215">
    <property type="entry name" value="bHLH-MYC_N"/>
    <property type="match status" value="1"/>
</dbReference>
<dbReference type="PROSITE" id="PS50888">
    <property type="entry name" value="BHLH"/>
    <property type="match status" value="1"/>
</dbReference>
<evidence type="ECO:0000256" key="1">
    <source>
        <dbReference type="ARBA" id="ARBA00004123"/>
    </source>
</evidence>
<feature type="coiled-coil region" evidence="6">
    <location>
        <begin position="288"/>
        <end position="315"/>
    </location>
</feature>
<dbReference type="InterPro" id="IPR036638">
    <property type="entry name" value="HLH_DNA-bd_sf"/>
</dbReference>
<dbReference type="InterPro" id="IPR011598">
    <property type="entry name" value="bHLH_dom"/>
</dbReference>
<protein>
    <recommendedName>
        <fullName evidence="5">Transcription factor</fullName>
        <shortName evidence="5">bHLH transcription factor</shortName>
    </recommendedName>
    <alternativeName>
        <fullName evidence="5">Basic helix-loop-helix protein</fullName>
    </alternativeName>
</protein>
<evidence type="ECO:0000256" key="6">
    <source>
        <dbReference type="SAM" id="Coils"/>
    </source>
</evidence>
<evidence type="ECO:0000256" key="7">
    <source>
        <dbReference type="SAM" id="MobiDB-lite"/>
    </source>
</evidence>
<evidence type="ECO:0000313" key="10">
    <source>
        <dbReference type="RefSeq" id="XP_010428091.1"/>
    </source>
</evidence>
<evidence type="ECO:0000256" key="4">
    <source>
        <dbReference type="ARBA" id="ARBA00023242"/>
    </source>
</evidence>
<dbReference type="PANTHER" id="PTHR11514">
    <property type="entry name" value="MYC"/>
    <property type="match status" value="1"/>
</dbReference>
<dbReference type="GeneID" id="104712813"/>
<dbReference type="Proteomes" id="UP000694864">
    <property type="component" value="Chromosome 2"/>
</dbReference>
<keyword evidence="4 5" id="KW-0539">Nucleus</keyword>
<dbReference type="PANTHER" id="PTHR11514:SF40">
    <property type="entry name" value="TRANSCRIPTION FACTOR BHLH14"/>
    <property type="match status" value="1"/>
</dbReference>
<evidence type="ECO:0000259" key="8">
    <source>
        <dbReference type="PROSITE" id="PS50888"/>
    </source>
</evidence>
<gene>
    <name evidence="10" type="primary">LOC104712813</name>
</gene>
<keyword evidence="6" id="KW-0175">Coiled coil</keyword>
<evidence type="ECO:0000256" key="3">
    <source>
        <dbReference type="ARBA" id="ARBA00023163"/>
    </source>
</evidence>
<dbReference type="RefSeq" id="XP_010428091.1">
    <property type="nucleotide sequence ID" value="XM_010429789.2"/>
</dbReference>
<dbReference type="Gene3D" id="4.10.280.10">
    <property type="entry name" value="Helix-loop-helix DNA-binding domain"/>
    <property type="match status" value="1"/>
</dbReference>
<accession>A0ABM0TLE0</accession>